<dbReference type="AlphaFoldDB" id="U2QDD0"/>
<keyword evidence="3" id="KW-1185">Reference proteome</keyword>
<organism evidence="2 3">
    <name type="scientific">Propionibacterium acidifaciens F0233</name>
    <dbReference type="NCBI Taxonomy" id="553198"/>
    <lineage>
        <taxon>Bacteria</taxon>
        <taxon>Bacillati</taxon>
        <taxon>Actinomycetota</taxon>
        <taxon>Actinomycetes</taxon>
        <taxon>Propionibacteriales</taxon>
        <taxon>Propionibacteriaceae</taxon>
        <taxon>Propionibacterium</taxon>
    </lineage>
</organism>
<feature type="compositionally biased region" description="Polar residues" evidence="1">
    <location>
        <begin position="42"/>
        <end position="51"/>
    </location>
</feature>
<protein>
    <submittedName>
        <fullName evidence="2">Uncharacterized protein</fullName>
    </submittedName>
</protein>
<accession>U2QDD0</accession>
<feature type="compositionally biased region" description="Basic and acidic residues" evidence="1">
    <location>
        <begin position="59"/>
        <end position="80"/>
    </location>
</feature>
<name>U2QDD0_9ACTN</name>
<dbReference type="Proteomes" id="UP000017052">
    <property type="component" value="Unassembled WGS sequence"/>
</dbReference>
<dbReference type="EMBL" id="ACVN02000071">
    <property type="protein sequence ID" value="ERK60870.1"/>
    <property type="molecule type" value="Genomic_DNA"/>
</dbReference>
<gene>
    <name evidence="2" type="ORF">HMPREF0682_1847</name>
</gene>
<sequence length="110" mass="11922">MGVKFSMRSAAPSDHARRTESSGVDPGAMAAPFPEAAEPVATSTNGPVSRVQQHRAERRFRDRRPEHVLAGHREPHERAAEGLLLCTSGGLPTASPPAPRRRDSRHCRAP</sequence>
<feature type="region of interest" description="Disordered" evidence="1">
    <location>
        <begin position="1"/>
        <end position="110"/>
    </location>
</feature>
<evidence type="ECO:0000256" key="1">
    <source>
        <dbReference type="SAM" id="MobiDB-lite"/>
    </source>
</evidence>
<feature type="compositionally biased region" description="Low complexity" evidence="1">
    <location>
        <begin position="26"/>
        <end position="41"/>
    </location>
</feature>
<evidence type="ECO:0000313" key="2">
    <source>
        <dbReference type="EMBL" id="ERK60870.1"/>
    </source>
</evidence>
<evidence type="ECO:0000313" key="3">
    <source>
        <dbReference type="Proteomes" id="UP000017052"/>
    </source>
</evidence>
<reference evidence="2" key="1">
    <citation type="submission" date="2013-08" db="EMBL/GenBank/DDBJ databases">
        <authorList>
            <person name="Durkin A.S."/>
            <person name="Haft D.R."/>
            <person name="McCorrison J."/>
            <person name="Torralba M."/>
            <person name="Gillis M."/>
            <person name="Haft D.H."/>
            <person name="Methe B."/>
            <person name="Sutton G."/>
            <person name="Nelson K.E."/>
        </authorList>
    </citation>
    <scope>NUCLEOTIDE SEQUENCE [LARGE SCALE GENOMIC DNA]</scope>
    <source>
        <strain evidence="2">F0233</strain>
    </source>
</reference>
<proteinExistence type="predicted"/>
<comment type="caution">
    <text evidence="2">The sequence shown here is derived from an EMBL/GenBank/DDBJ whole genome shotgun (WGS) entry which is preliminary data.</text>
</comment>